<dbReference type="OrthoDB" id="6509975at2759"/>
<evidence type="ECO:0000313" key="4">
    <source>
        <dbReference type="Proteomes" id="UP000006701"/>
    </source>
</evidence>
<dbReference type="Proteomes" id="UP000006701">
    <property type="component" value="Unassembled WGS sequence"/>
</dbReference>
<keyword evidence="1" id="KW-0378">Hydrolase</keyword>
<dbReference type="eggNOG" id="KOG1382">
    <property type="taxonomic scope" value="Eukaryota"/>
</dbReference>
<evidence type="ECO:0000313" key="3">
    <source>
        <dbReference type="EMBL" id="EAW08832.1"/>
    </source>
</evidence>
<evidence type="ECO:0000256" key="1">
    <source>
        <dbReference type="ARBA" id="ARBA00022801"/>
    </source>
</evidence>
<dbReference type="InterPro" id="IPR000560">
    <property type="entry name" value="His_Pase_clade-2"/>
</dbReference>
<dbReference type="GO" id="GO:0009277">
    <property type="term" value="C:fungal-type cell wall"/>
    <property type="evidence" value="ECO:0007669"/>
    <property type="project" value="TreeGrafter"/>
</dbReference>
<name>A1CMP5_ASPCL</name>
<dbReference type="PANTHER" id="PTHR20963">
    <property type="entry name" value="MULTIPLE INOSITOL POLYPHOSPHATE PHOSPHATASE-RELATED"/>
    <property type="match status" value="1"/>
</dbReference>
<dbReference type="HOGENOM" id="CLU_1165599_0_0_1"/>
<dbReference type="SUPFAM" id="SSF53254">
    <property type="entry name" value="Phosphoglycerate mutase-like"/>
    <property type="match status" value="1"/>
</dbReference>
<dbReference type="GeneID" id="4702241"/>
<dbReference type="Pfam" id="PF00328">
    <property type="entry name" value="His_Phos_2"/>
    <property type="match status" value="1"/>
</dbReference>
<dbReference type="CDD" id="cd07061">
    <property type="entry name" value="HP_HAP_like"/>
    <property type="match status" value="1"/>
</dbReference>
<protein>
    <submittedName>
        <fullName evidence="3">Uncharacterized protein</fullName>
    </submittedName>
</protein>
<proteinExistence type="predicted"/>
<sequence length="238" mass="26874">MSQADSFWAITLSLLAAIIGALFYSCGSEFTVCSTDHSCTSQSPYYPSWNTWFHPSSSQNSKNAFAQKEWDLLYHLGGYRPWIEKIDGHPELQGLDPPEGCSIDQVHMMSRHIALLDRIQNANVVMNGSLSFLNNWTYFTDQPSKDFDQLTRTGPYAGTLEAFMTGVRFLTRYMHLLQPGQRTRIWASDSERVIDTAKYFASGFFGQNWEKDGKAVVEVIPETLERALPALKANGLII</sequence>
<feature type="transmembrane region" description="Helical" evidence="2">
    <location>
        <begin position="7"/>
        <end position="25"/>
    </location>
</feature>
<keyword evidence="4" id="KW-1185">Reference proteome</keyword>
<accession>A1CMP5</accession>
<organism evidence="3 4">
    <name type="scientific">Aspergillus clavatus (strain ATCC 1007 / CBS 513.65 / DSM 816 / NCTC 3887 / NRRL 1 / QM 1276 / 107)</name>
    <dbReference type="NCBI Taxonomy" id="344612"/>
    <lineage>
        <taxon>Eukaryota</taxon>
        <taxon>Fungi</taxon>
        <taxon>Dikarya</taxon>
        <taxon>Ascomycota</taxon>
        <taxon>Pezizomycotina</taxon>
        <taxon>Eurotiomycetes</taxon>
        <taxon>Eurotiomycetidae</taxon>
        <taxon>Eurotiales</taxon>
        <taxon>Aspergillaceae</taxon>
        <taxon>Aspergillus</taxon>
        <taxon>Aspergillus subgen. Fumigati</taxon>
    </lineage>
</organism>
<keyword evidence="2" id="KW-0812">Transmembrane</keyword>
<dbReference type="VEuPathDB" id="FungiDB:ACLA_097730"/>
<dbReference type="AlphaFoldDB" id="A1CMP5"/>
<dbReference type="KEGG" id="act:ACLA_097730"/>
<dbReference type="InterPro" id="IPR029033">
    <property type="entry name" value="His_PPase_superfam"/>
</dbReference>
<reference evidence="3 4" key="1">
    <citation type="journal article" date="2008" name="PLoS Genet.">
        <title>Genomic islands in the pathogenic filamentous fungus Aspergillus fumigatus.</title>
        <authorList>
            <person name="Fedorova N.D."/>
            <person name="Khaldi N."/>
            <person name="Joardar V.S."/>
            <person name="Maiti R."/>
            <person name="Amedeo P."/>
            <person name="Anderson M.J."/>
            <person name="Crabtree J."/>
            <person name="Silva J.C."/>
            <person name="Badger J.H."/>
            <person name="Albarraq A."/>
            <person name="Angiuoli S."/>
            <person name="Bussey H."/>
            <person name="Bowyer P."/>
            <person name="Cotty P.J."/>
            <person name="Dyer P.S."/>
            <person name="Egan A."/>
            <person name="Galens K."/>
            <person name="Fraser-Liggett C.M."/>
            <person name="Haas B.J."/>
            <person name="Inman J.M."/>
            <person name="Kent R."/>
            <person name="Lemieux S."/>
            <person name="Malavazi I."/>
            <person name="Orvis J."/>
            <person name="Roemer T."/>
            <person name="Ronning C.M."/>
            <person name="Sundaram J.P."/>
            <person name="Sutton G."/>
            <person name="Turner G."/>
            <person name="Venter J.C."/>
            <person name="White O.R."/>
            <person name="Whitty B.R."/>
            <person name="Youngman P."/>
            <person name="Wolfe K.H."/>
            <person name="Goldman G.H."/>
            <person name="Wortman J.R."/>
            <person name="Jiang B."/>
            <person name="Denning D.W."/>
            <person name="Nierman W.C."/>
        </authorList>
    </citation>
    <scope>NUCLEOTIDE SEQUENCE [LARGE SCALE GENOMIC DNA]</scope>
    <source>
        <strain evidence="4">ATCC 1007 / CBS 513.65 / DSM 816 / NCTC 3887 / NRRL 1</strain>
    </source>
</reference>
<dbReference type="PANTHER" id="PTHR20963:SF18">
    <property type="entry name" value="ACID PHOSPHATASE PHO11-RELATED"/>
    <property type="match status" value="1"/>
</dbReference>
<dbReference type="RefSeq" id="XP_001270258.1">
    <property type="nucleotide sequence ID" value="XM_001270257.1"/>
</dbReference>
<keyword evidence="2" id="KW-1133">Transmembrane helix</keyword>
<evidence type="ECO:0000256" key="2">
    <source>
        <dbReference type="SAM" id="Phobius"/>
    </source>
</evidence>
<gene>
    <name evidence="3" type="ORF">ACLA_097730</name>
</gene>
<keyword evidence="2" id="KW-0472">Membrane</keyword>
<dbReference type="GO" id="GO:0003993">
    <property type="term" value="F:acid phosphatase activity"/>
    <property type="evidence" value="ECO:0007669"/>
    <property type="project" value="TreeGrafter"/>
</dbReference>
<dbReference type="EMBL" id="DS027058">
    <property type="protein sequence ID" value="EAW08832.1"/>
    <property type="molecule type" value="Genomic_DNA"/>
</dbReference>
<dbReference type="Gene3D" id="3.40.50.1240">
    <property type="entry name" value="Phosphoglycerate mutase-like"/>
    <property type="match status" value="1"/>
</dbReference>